<feature type="domain" description="Zn(2)-C6 fungal-type" evidence="5">
    <location>
        <begin position="23"/>
        <end position="50"/>
    </location>
</feature>
<dbReference type="PANTHER" id="PTHR47424:SF12">
    <property type="entry name" value="TRANSCRIPTION FACTOR ASQA"/>
    <property type="match status" value="1"/>
</dbReference>
<reference evidence="6 7" key="1">
    <citation type="submission" date="2024-01" db="EMBL/GenBank/DDBJ databases">
        <authorList>
            <person name="Allen C."/>
            <person name="Tagirdzhanova G."/>
        </authorList>
    </citation>
    <scope>NUCLEOTIDE SEQUENCE [LARGE SCALE GENOMIC DNA]</scope>
</reference>
<name>A0ABP0CYD1_9PEZI</name>
<feature type="region of interest" description="Disordered" evidence="4">
    <location>
        <begin position="79"/>
        <end position="124"/>
    </location>
</feature>
<comment type="caution">
    <text evidence="6">The sequence shown here is derived from an EMBL/GenBank/DDBJ whole genome shotgun (WGS) entry which is preliminary data.</text>
</comment>
<dbReference type="CDD" id="cd00067">
    <property type="entry name" value="GAL4"/>
    <property type="match status" value="1"/>
</dbReference>
<dbReference type="InterPro" id="IPR036864">
    <property type="entry name" value="Zn2-C6_fun-type_DNA-bd_sf"/>
</dbReference>
<evidence type="ECO:0000256" key="1">
    <source>
        <dbReference type="ARBA" id="ARBA00023015"/>
    </source>
</evidence>
<keyword evidence="3" id="KW-0539">Nucleus</keyword>
<evidence type="ECO:0000313" key="7">
    <source>
        <dbReference type="Proteomes" id="UP001642406"/>
    </source>
</evidence>
<dbReference type="Gene3D" id="4.10.240.10">
    <property type="entry name" value="Zn(2)-C6 fungal-type DNA-binding domain"/>
    <property type="match status" value="1"/>
</dbReference>
<evidence type="ECO:0000256" key="3">
    <source>
        <dbReference type="ARBA" id="ARBA00023242"/>
    </source>
</evidence>
<dbReference type="SUPFAM" id="SSF57701">
    <property type="entry name" value="Zn2/Cys6 DNA-binding domain"/>
    <property type="match status" value="1"/>
</dbReference>
<dbReference type="SMART" id="SM00066">
    <property type="entry name" value="GAL4"/>
    <property type="match status" value="1"/>
</dbReference>
<dbReference type="PANTHER" id="PTHR47424">
    <property type="entry name" value="REGULATORY PROTEIN GAL4"/>
    <property type="match status" value="1"/>
</dbReference>
<keyword evidence="2" id="KW-0804">Transcription</keyword>
<evidence type="ECO:0000256" key="4">
    <source>
        <dbReference type="SAM" id="MobiDB-lite"/>
    </source>
</evidence>
<keyword evidence="7" id="KW-1185">Reference proteome</keyword>
<sequence>MTTVIPVSSSKKRHAVRKQVSRACDWCRTRRVKCDLNRPCNSCQKSGVVCADERAEHPRSLPQALREIERLRERIRHLEAEAADTGEPDPRNISTTLPHVSPPAALHHNSSSPGHPRPNGGWEGISVATARSEQTSYYGPSSVQYFLSRVGTFLGNAFAEQVPTRNMLLTGVNRRLPYLTSSGPAAEPSLPLSIGTPKVPQPMMTRTQEEYFLNTFWESYYYTLPIVDEEALQTHYASLWEAPTLDQRGQRKDSALVDIILALCIQCSSSFLPAPSTGPTATKGDDPTIAGRWYYRRGKALLAPFMESPSVTTVQVQLLAAIYLCCASFQNTAHSTLSIAMRNATVAGLHPIGFYRPFISFYQRGVGSMGFHRYMPATERHAARCVRHAIAFVKIFHKVVKNTTLLAPGWNEYFQWLWNAAVTLAGFLLAHPLHASTNAAREAADCAASVCDIYAAAGFVVAADAATILRCLLVKVDALFAQVAGVPGPATGTADGNVLATGVLTPADTLSASPVGDAAATLDLQDTNMTDSLSWLDPQHPDNPESFSTFMDWALTVDSFNNFDQLLGPVEWDGLKW</sequence>
<proteinExistence type="predicted"/>
<dbReference type="InterPro" id="IPR001138">
    <property type="entry name" value="Zn2Cys6_DnaBD"/>
</dbReference>
<dbReference type="PROSITE" id="PS00463">
    <property type="entry name" value="ZN2_CY6_FUNGAL_1"/>
    <property type="match status" value="1"/>
</dbReference>
<dbReference type="InterPro" id="IPR051127">
    <property type="entry name" value="Fungal_SecMet_Regulators"/>
</dbReference>
<dbReference type="EMBL" id="CAWUHC010000151">
    <property type="protein sequence ID" value="CAK7236031.1"/>
    <property type="molecule type" value="Genomic_DNA"/>
</dbReference>
<keyword evidence="1" id="KW-0805">Transcription regulation</keyword>
<dbReference type="PROSITE" id="PS50048">
    <property type="entry name" value="ZN2_CY6_FUNGAL_2"/>
    <property type="match status" value="1"/>
</dbReference>
<dbReference type="CDD" id="cd12148">
    <property type="entry name" value="fungal_TF_MHR"/>
    <property type="match status" value="1"/>
</dbReference>
<evidence type="ECO:0000313" key="6">
    <source>
        <dbReference type="EMBL" id="CAK7236031.1"/>
    </source>
</evidence>
<evidence type="ECO:0000256" key="2">
    <source>
        <dbReference type="ARBA" id="ARBA00023163"/>
    </source>
</evidence>
<dbReference type="Pfam" id="PF00172">
    <property type="entry name" value="Zn_clus"/>
    <property type="match status" value="1"/>
</dbReference>
<evidence type="ECO:0000259" key="5">
    <source>
        <dbReference type="PROSITE" id="PS50048"/>
    </source>
</evidence>
<dbReference type="Proteomes" id="UP001642406">
    <property type="component" value="Unassembled WGS sequence"/>
</dbReference>
<gene>
    <name evidence="6" type="ORF">SBRCBS47491_009497</name>
</gene>
<protein>
    <recommendedName>
        <fullName evidence="5">Zn(2)-C6 fungal-type domain-containing protein</fullName>
    </recommendedName>
</protein>
<accession>A0ABP0CYD1</accession>
<organism evidence="6 7">
    <name type="scientific">Sporothrix bragantina</name>
    <dbReference type="NCBI Taxonomy" id="671064"/>
    <lineage>
        <taxon>Eukaryota</taxon>
        <taxon>Fungi</taxon>
        <taxon>Dikarya</taxon>
        <taxon>Ascomycota</taxon>
        <taxon>Pezizomycotina</taxon>
        <taxon>Sordariomycetes</taxon>
        <taxon>Sordariomycetidae</taxon>
        <taxon>Ophiostomatales</taxon>
        <taxon>Ophiostomataceae</taxon>
        <taxon>Sporothrix</taxon>
    </lineage>
</organism>